<protein>
    <submittedName>
        <fullName evidence="3">ParA family protein</fullName>
    </submittedName>
</protein>
<dbReference type="Gene3D" id="3.40.50.300">
    <property type="entry name" value="P-loop containing nucleotide triphosphate hydrolases"/>
    <property type="match status" value="1"/>
</dbReference>
<keyword evidence="3" id="KW-0614">Plasmid</keyword>
<dbReference type="SUPFAM" id="SSF52540">
    <property type="entry name" value="P-loop containing nucleoside triphosphate hydrolases"/>
    <property type="match status" value="1"/>
</dbReference>
<dbReference type="CDD" id="cd02042">
    <property type="entry name" value="ParAB_family"/>
    <property type="match status" value="1"/>
</dbReference>
<evidence type="ECO:0000313" key="5">
    <source>
        <dbReference type="Proteomes" id="UP000291995"/>
    </source>
</evidence>
<sequence>MDKKKTKIITLASIKGGVGKSTSSIIFSTLLARKHKVLLIDMDPQASVTSYFSDILEDQNVDIKNKNIYEVLVDKISIDLSIFKVSDNLNLLPSHLYLYLFYDDNMPFKETRLQDNLKLLVDYDYVIIDTSPSLGIVLTNVLVVSDYIIVPMTAQKWAIESLQLLEFALKRLRLQVPIFPMVTTFKKNNTYKHLLDIINRDVNFLGVIPEREDLNKRIAQNDIFDLDRDYIREYQTALDKFFQLSEKLVTL</sequence>
<dbReference type="AlphaFoldDB" id="A0AAQ3CMI4"/>
<organism evidence="3 5">
    <name type="scientific">Borrelia miyamotoi</name>
    <dbReference type="NCBI Taxonomy" id="47466"/>
    <lineage>
        <taxon>Bacteria</taxon>
        <taxon>Pseudomonadati</taxon>
        <taxon>Spirochaetota</taxon>
        <taxon>Spirochaetia</taxon>
        <taxon>Spirochaetales</taxon>
        <taxon>Borreliaceae</taxon>
        <taxon>Borrelia</taxon>
    </lineage>
</organism>
<dbReference type="InterPro" id="IPR025669">
    <property type="entry name" value="AAA_dom"/>
</dbReference>
<dbReference type="EMBL" id="CP024346">
    <property type="protein sequence ID" value="ATQ16739.1"/>
    <property type="molecule type" value="Genomic_DNA"/>
</dbReference>
<gene>
    <name evidence="2" type="ORF">CNO13_06270</name>
    <name evidence="3" type="ORF">EZU67_005290</name>
</gene>
<geneLocation type="plasmid" evidence="2 4">
    <name>pYekat-1-lp23</name>
</geneLocation>
<reference evidence="4" key="1">
    <citation type="submission" date="2017-10" db="EMBL/GenBank/DDBJ databases">
        <title>Whole genome sequencing of Borrelia miyamotoi strains isolated at the Russian territory.</title>
        <authorList>
            <person name="Kuleshov K.V."/>
            <person name="Platonov A.E."/>
            <person name="Goptar I.A."/>
            <person name="Shipulin G.A."/>
            <person name="Markelov M.L."/>
            <person name="Koetsveld J."/>
            <person name="Kolyasnikova N.M."/>
            <person name="Sarksyan D.S."/>
            <person name="Toporkova M.G."/>
            <person name="Hovius J.W."/>
        </authorList>
    </citation>
    <scope>NUCLEOTIDE SEQUENCE [LARGE SCALE GENOMIC DNA]</scope>
    <source>
        <strain evidence="4">Yekat-1</strain>
        <plasmid evidence="4">pYekat-1-lp23</plasmid>
    </source>
</reference>
<dbReference type="InterPro" id="IPR050678">
    <property type="entry name" value="DNA_Partitioning_ATPase"/>
</dbReference>
<evidence type="ECO:0000313" key="3">
    <source>
        <dbReference type="EMBL" id="WEG86350.1"/>
    </source>
</evidence>
<dbReference type="InterPro" id="IPR027417">
    <property type="entry name" value="P-loop_NTPase"/>
</dbReference>
<evidence type="ECO:0000313" key="4">
    <source>
        <dbReference type="Proteomes" id="UP000230633"/>
    </source>
</evidence>
<geneLocation type="plasmid" evidence="3 5">
    <name>pYekat-76-lp23</name>
</geneLocation>
<reference evidence="3" key="2">
    <citation type="submission" date="2022-12" db="EMBL/GenBank/DDBJ databases">
        <title>B. miyamotoi WGS.</title>
        <authorList>
            <person name="Kuleshov K.V."/>
            <person name="Hoornstra D."/>
            <person name="Hovius J.W."/>
            <person name="Platonov A.E."/>
            <person name="Telford S.R. III."/>
        </authorList>
    </citation>
    <scope>NUCLEOTIDE SEQUENCE</scope>
    <source>
        <strain evidence="3">Yekat-76</strain>
        <plasmid evidence="3">pYekat-76-lp23</plasmid>
    </source>
</reference>
<reference evidence="2" key="3">
    <citation type="submission" date="2022-12" db="EMBL/GenBank/DDBJ databases">
        <title>Whole genome sequencing of Borrelia miyamotoi strains isolated at the Russian territory.</title>
        <authorList>
            <person name="Kuleshov K.V."/>
            <person name="Platonov A.E."/>
            <person name="Goptar I.A."/>
            <person name="Shipulin G.A."/>
            <person name="Markelov M.L."/>
            <person name="Koetsveld J."/>
            <person name="Kolyasnikova N.M."/>
            <person name="Sarksyan D.S."/>
            <person name="Toporkova M.G."/>
            <person name="Hovius J.W."/>
        </authorList>
    </citation>
    <scope>NUCLEOTIDE SEQUENCE</scope>
    <source>
        <strain evidence="2">Yekat-1</strain>
        <plasmid evidence="2">pYekat-1-lp23</plasmid>
    </source>
</reference>
<feature type="domain" description="AAA" evidence="1">
    <location>
        <begin position="6"/>
        <end position="172"/>
    </location>
</feature>
<dbReference type="PANTHER" id="PTHR13696">
    <property type="entry name" value="P-LOOP CONTAINING NUCLEOSIDE TRIPHOSPHATE HYDROLASE"/>
    <property type="match status" value="1"/>
</dbReference>
<dbReference type="Pfam" id="PF13614">
    <property type="entry name" value="AAA_31"/>
    <property type="match status" value="1"/>
</dbReference>
<dbReference type="Proteomes" id="UP000230633">
    <property type="component" value="Plasmid pYekat-1-lp23"/>
</dbReference>
<dbReference type="PANTHER" id="PTHR13696:SF99">
    <property type="entry name" value="COBYRINIC ACID AC-DIAMIDE SYNTHASE"/>
    <property type="match status" value="1"/>
</dbReference>
<accession>A0AAQ3CMI4</accession>
<dbReference type="RefSeq" id="WP_025444411.1">
    <property type="nucleotide sequence ID" value="NZ_CP024216.2"/>
</dbReference>
<evidence type="ECO:0000259" key="1">
    <source>
        <dbReference type="Pfam" id="PF13614"/>
    </source>
</evidence>
<proteinExistence type="predicted"/>
<keyword evidence="4" id="KW-1185">Reference proteome</keyword>
<dbReference type="Proteomes" id="UP000291995">
    <property type="component" value="Plasmid pYekat-76-lp23"/>
</dbReference>
<name>A0AAQ3CMI4_9SPIR</name>
<dbReference type="EMBL" id="CP117144">
    <property type="protein sequence ID" value="WEG86350.1"/>
    <property type="molecule type" value="Genomic_DNA"/>
</dbReference>
<evidence type="ECO:0000313" key="2">
    <source>
        <dbReference type="EMBL" id="ATQ16739.1"/>
    </source>
</evidence>